<evidence type="ECO:0000313" key="2">
    <source>
        <dbReference type="EMBL" id="KAF2155511.1"/>
    </source>
</evidence>
<organism evidence="2 3">
    <name type="scientific">Myriangium duriaei CBS 260.36</name>
    <dbReference type="NCBI Taxonomy" id="1168546"/>
    <lineage>
        <taxon>Eukaryota</taxon>
        <taxon>Fungi</taxon>
        <taxon>Dikarya</taxon>
        <taxon>Ascomycota</taxon>
        <taxon>Pezizomycotina</taxon>
        <taxon>Dothideomycetes</taxon>
        <taxon>Dothideomycetidae</taxon>
        <taxon>Myriangiales</taxon>
        <taxon>Myriangiaceae</taxon>
        <taxon>Myriangium</taxon>
    </lineage>
</organism>
<gene>
    <name evidence="2" type="ORF">K461DRAFT_274501</name>
</gene>
<dbReference type="InterPro" id="IPR001736">
    <property type="entry name" value="PLipase_D/transphosphatidylase"/>
</dbReference>
<dbReference type="GO" id="GO:0030572">
    <property type="term" value="F:phosphatidyltransferase activity"/>
    <property type="evidence" value="ECO:0007669"/>
    <property type="project" value="UniProtKB-ARBA"/>
</dbReference>
<dbReference type="OrthoDB" id="9997422at2759"/>
<comment type="caution">
    <text evidence="2">The sequence shown here is derived from an EMBL/GenBank/DDBJ whole genome shotgun (WGS) entry which is preliminary data.</text>
</comment>
<dbReference type="Pfam" id="PF13091">
    <property type="entry name" value="PLDc_2"/>
    <property type="match status" value="1"/>
</dbReference>
<dbReference type="GO" id="GO:0032049">
    <property type="term" value="P:cardiolipin biosynthetic process"/>
    <property type="evidence" value="ECO:0007669"/>
    <property type="project" value="UniProtKB-ARBA"/>
</dbReference>
<proteinExistence type="predicted"/>
<protein>
    <submittedName>
        <fullName evidence="2">IQ calmodulin-binding motif protein</fullName>
    </submittedName>
</protein>
<accession>A0A9P4J6D1</accession>
<dbReference type="PANTHER" id="PTHR21248">
    <property type="entry name" value="CARDIOLIPIN SYNTHASE"/>
    <property type="match status" value="1"/>
</dbReference>
<dbReference type="SUPFAM" id="SSF56024">
    <property type="entry name" value="Phospholipase D/nuclease"/>
    <property type="match status" value="2"/>
</dbReference>
<name>A0A9P4J6D1_9PEZI</name>
<dbReference type="PANTHER" id="PTHR21248:SF11">
    <property type="entry name" value="PLD PHOSPHODIESTERASE DOMAIN-CONTAINING PROTEIN"/>
    <property type="match status" value="1"/>
</dbReference>
<dbReference type="PROSITE" id="PS50035">
    <property type="entry name" value="PLD"/>
    <property type="match status" value="1"/>
</dbReference>
<feature type="domain" description="PLD phosphodiesterase" evidence="1">
    <location>
        <begin position="226"/>
        <end position="253"/>
    </location>
</feature>
<dbReference type="AlphaFoldDB" id="A0A9P4J6D1"/>
<reference evidence="2" key="1">
    <citation type="journal article" date="2020" name="Stud. Mycol.">
        <title>101 Dothideomycetes genomes: a test case for predicting lifestyles and emergence of pathogens.</title>
        <authorList>
            <person name="Haridas S."/>
            <person name="Albert R."/>
            <person name="Binder M."/>
            <person name="Bloem J."/>
            <person name="Labutti K."/>
            <person name="Salamov A."/>
            <person name="Andreopoulos B."/>
            <person name="Baker S."/>
            <person name="Barry K."/>
            <person name="Bills G."/>
            <person name="Bluhm B."/>
            <person name="Cannon C."/>
            <person name="Castanera R."/>
            <person name="Culley D."/>
            <person name="Daum C."/>
            <person name="Ezra D."/>
            <person name="Gonzalez J."/>
            <person name="Henrissat B."/>
            <person name="Kuo A."/>
            <person name="Liang C."/>
            <person name="Lipzen A."/>
            <person name="Lutzoni F."/>
            <person name="Magnuson J."/>
            <person name="Mondo S."/>
            <person name="Nolan M."/>
            <person name="Ohm R."/>
            <person name="Pangilinan J."/>
            <person name="Park H.-J."/>
            <person name="Ramirez L."/>
            <person name="Alfaro M."/>
            <person name="Sun H."/>
            <person name="Tritt A."/>
            <person name="Yoshinaga Y."/>
            <person name="Zwiers L.-H."/>
            <person name="Turgeon B."/>
            <person name="Goodwin S."/>
            <person name="Spatafora J."/>
            <person name="Crous P."/>
            <person name="Grigoriev I."/>
        </authorList>
    </citation>
    <scope>NUCLEOTIDE SEQUENCE</scope>
    <source>
        <strain evidence="2">CBS 260.36</strain>
    </source>
</reference>
<dbReference type="EMBL" id="ML996082">
    <property type="protein sequence ID" value="KAF2155511.1"/>
    <property type="molecule type" value="Genomic_DNA"/>
</dbReference>
<sequence length="643" mass="70829">MRPRLTTRTVALCQSQDTVSSELAKDPSIAPQQIANKIFGERETTGKPTSLADDTLETASEEDLQQALSCGRWGPTKPGELFARAFHDVLCCLEADPLSGVVSPSLIGSYGTMPLSIIAPLVDLVRHMANVIVRARKEVLFATCSWSPSDAVDLVSDALRELSRRAGERGERIVVKIIYDKASLKQVFHNHQKLDPDFYSGEKVKLPHPNDIPNIDMEVSSLHVPPLGTLHSKFMVVDRKIAIVESNNMEDNPNMEMSTHLEGPIVDSLYDSFLITWAEKMTPPLPTHNTPAHVGGFGALHSEPVAPTTGIDKPQYPTETDPRSQQQIANEGTTFNRNLTPLSPGNPHYDDDIPGEISRMQAMYSSQHGESRVQAINNHLNKTSKSDAKPSISDIQSGDEFTPYIAHANDLVPMALVSRRPHGPMSNSDAFVPQNEAFLSLIRNAKSSIFIQTPDLNATHLLAAITAAVKRGIEVTYYVCLGYNDPGEMMPGQGGTNETFCAKLYKDLTLQERSRLNVHWYTGKDQSKPIAHSFKQRTCHVKILIADGHVGIQGSGNQDTQSWYHSQEVNVMIDSEAICSKWREGIERNQNTFHYGKGSQEDGVWRDEKGHQVEGATPKSAPPISWVKGAIGMGKKLKDKGGF</sequence>
<evidence type="ECO:0000313" key="3">
    <source>
        <dbReference type="Proteomes" id="UP000799439"/>
    </source>
</evidence>
<dbReference type="CDD" id="cd00138">
    <property type="entry name" value="PLDc_SF"/>
    <property type="match status" value="1"/>
</dbReference>
<dbReference type="InterPro" id="IPR025202">
    <property type="entry name" value="PLD-like_dom"/>
</dbReference>
<evidence type="ECO:0000259" key="1">
    <source>
        <dbReference type="PROSITE" id="PS50035"/>
    </source>
</evidence>
<dbReference type="Proteomes" id="UP000799439">
    <property type="component" value="Unassembled WGS sequence"/>
</dbReference>
<keyword evidence="3" id="KW-1185">Reference proteome</keyword>
<dbReference type="Gene3D" id="3.30.870.10">
    <property type="entry name" value="Endonuclease Chain A"/>
    <property type="match status" value="2"/>
</dbReference>